<reference evidence="2" key="1">
    <citation type="submission" date="2021-01" db="EMBL/GenBank/DDBJ databases">
        <authorList>
            <person name="Li R."/>
            <person name="Bekaert M."/>
        </authorList>
    </citation>
    <scope>NUCLEOTIDE SEQUENCE</scope>
    <source>
        <strain evidence="2">Farmed</strain>
    </source>
</reference>
<sequence length="269" mass="30141">MFFLNVTLSAPLSVYNSFTFSPNVTLGYQPHFSLSLSLSLSLSMQLSLIYLPLLVYNSLFLCNSLIYFIFISNYFTFFQCNSLLFTCLSLIYLSFLVENLPYLSLNISPSYLPASLSVYNSFSFSFSITLFLISLTLSIKFSLNVFSLLFSYFSQATIPSLFLSQCISLLFTCLSLSLSQIIIPSLLQSPSSFSLNFSYLPAPLSDYNPPPSFSLNLPASLSLSDYNFIPLSLLMYLSLIYLPLSQITIPLPLSLSMYLPLSYLPLSLS</sequence>
<feature type="transmembrane region" description="Helical" evidence="1">
    <location>
        <begin position="124"/>
        <end position="150"/>
    </location>
</feature>
<evidence type="ECO:0000313" key="2">
    <source>
        <dbReference type="EMBL" id="CAE1322459.1"/>
    </source>
</evidence>
<keyword evidence="1" id="KW-0472">Membrane</keyword>
<feature type="transmembrane region" description="Helical" evidence="1">
    <location>
        <begin position="83"/>
        <end position="104"/>
    </location>
</feature>
<accession>A0A812EDK4</accession>
<keyword evidence="1" id="KW-1133">Transmembrane helix</keyword>
<feature type="transmembrane region" description="Helical" evidence="1">
    <location>
        <begin position="162"/>
        <end position="183"/>
    </location>
</feature>
<protein>
    <submittedName>
        <fullName evidence="2">Uncharacterized protein</fullName>
    </submittedName>
</protein>
<feature type="transmembrane region" description="Helical" evidence="1">
    <location>
        <begin position="226"/>
        <end position="244"/>
    </location>
</feature>
<evidence type="ECO:0000313" key="3">
    <source>
        <dbReference type="Proteomes" id="UP000597762"/>
    </source>
</evidence>
<name>A0A812EDK4_ACAPH</name>
<feature type="transmembrane region" description="Helical" evidence="1">
    <location>
        <begin position="48"/>
        <end position="71"/>
    </location>
</feature>
<keyword evidence="1" id="KW-0812">Transmembrane</keyword>
<gene>
    <name evidence="2" type="ORF">SPHA_72433</name>
</gene>
<comment type="caution">
    <text evidence="2">The sequence shown here is derived from an EMBL/GenBank/DDBJ whole genome shotgun (WGS) entry which is preliminary data.</text>
</comment>
<dbReference type="Proteomes" id="UP000597762">
    <property type="component" value="Unassembled WGS sequence"/>
</dbReference>
<organism evidence="2 3">
    <name type="scientific">Acanthosepion pharaonis</name>
    <name type="common">Pharaoh cuttlefish</name>
    <name type="synonym">Sepia pharaonis</name>
    <dbReference type="NCBI Taxonomy" id="158019"/>
    <lineage>
        <taxon>Eukaryota</taxon>
        <taxon>Metazoa</taxon>
        <taxon>Spiralia</taxon>
        <taxon>Lophotrochozoa</taxon>
        <taxon>Mollusca</taxon>
        <taxon>Cephalopoda</taxon>
        <taxon>Coleoidea</taxon>
        <taxon>Decapodiformes</taxon>
        <taxon>Sepiida</taxon>
        <taxon>Sepiina</taxon>
        <taxon>Sepiidae</taxon>
        <taxon>Acanthosepion</taxon>
    </lineage>
</organism>
<proteinExistence type="predicted"/>
<evidence type="ECO:0000256" key="1">
    <source>
        <dbReference type="SAM" id="Phobius"/>
    </source>
</evidence>
<dbReference type="EMBL" id="CAHIKZ030005323">
    <property type="protein sequence ID" value="CAE1322459.1"/>
    <property type="molecule type" value="Genomic_DNA"/>
</dbReference>
<keyword evidence="3" id="KW-1185">Reference proteome</keyword>
<dbReference type="AlphaFoldDB" id="A0A812EDK4"/>